<evidence type="ECO:0000256" key="13">
    <source>
        <dbReference type="ARBA" id="ARBA00023186"/>
    </source>
</evidence>
<evidence type="ECO:0000256" key="14">
    <source>
        <dbReference type="ARBA" id="ARBA00048552"/>
    </source>
</evidence>
<name>A0A6N2N3L1_SALVM</name>
<dbReference type="FunFam" id="3.30.565.10:FF:000024">
    <property type="entry name" value="heat shock protein 90-5, chloroplastic"/>
    <property type="match status" value="1"/>
</dbReference>
<dbReference type="InterPro" id="IPR001404">
    <property type="entry name" value="Hsp90_fam"/>
</dbReference>
<dbReference type="Gene3D" id="3.30.230.80">
    <property type="match status" value="2"/>
</dbReference>
<dbReference type="Pfam" id="PF00514">
    <property type="entry name" value="Arm"/>
    <property type="match status" value="1"/>
</dbReference>
<dbReference type="GO" id="GO:0051082">
    <property type="term" value="F:unfolded protein binding"/>
    <property type="evidence" value="ECO:0007669"/>
    <property type="project" value="InterPro"/>
</dbReference>
<evidence type="ECO:0000256" key="16">
    <source>
        <dbReference type="RuleBase" id="RU003805"/>
    </source>
</evidence>
<evidence type="ECO:0000256" key="12">
    <source>
        <dbReference type="ARBA" id="ARBA00023163"/>
    </source>
</evidence>
<dbReference type="InterPro" id="IPR003594">
    <property type="entry name" value="HATPase_dom"/>
</dbReference>
<comment type="catalytic activity">
    <reaction evidence="1">
        <text>S-ubiquitinyl-[E2 ubiquitin-conjugating enzyme]-L-cysteine + [acceptor protein]-L-lysine = [E2 ubiquitin-conjugating enzyme]-L-cysteine + N(6)-ubiquitinyl-[acceptor protein]-L-lysine.</text>
        <dbReference type="EC" id="2.3.2.27"/>
    </reaction>
</comment>
<dbReference type="InterPro" id="IPR011989">
    <property type="entry name" value="ARM-like"/>
</dbReference>
<dbReference type="InterPro" id="IPR016024">
    <property type="entry name" value="ARM-type_fold"/>
</dbReference>
<dbReference type="GO" id="GO:0003677">
    <property type="term" value="F:DNA binding"/>
    <property type="evidence" value="ECO:0007669"/>
    <property type="project" value="InterPro"/>
</dbReference>
<comment type="catalytic activity">
    <reaction evidence="14 16">
        <text>RNA(n) + a ribonucleoside 5'-triphosphate = RNA(n+1) + diphosphate</text>
        <dbReference type="Rhea" id="RHEA:21248"/>
        <dbReference type="Rhea" id="RHEA-COMP:14527"/>
        <dbReference type="Rhea" id="RHEA-COMP:17342"/>
        <dbReference type="ChEBI" id="CHEBI:33019"/>
        <dbReference type="ChEBI" id="CHEBI:61557"/>
        <dbReference type="ChEBI" id="CHEBI:140395"/>
        <dbReference type="EC" id="2.7.7.6"/>
    </reaction>
</comment>
<evidence type="ECO:0000256" key="1">
    <source>
        <dbReference type="ARBA" id="ARBA00000900"/>
    </source>
</evidence>
<dbReference type="PANTHER" id="PTHR10102">
    <property type="entry name" value="DNA-DIRECTED RNA POLYMERASE, MITOCHONDRIAL"/>
    <property type="match status" value="1"/>
</dbReference>
<evidence type="ECO:0000256" key="8">
    <source>
        <dbReference type="ARBA" id="ARBA00022737"/>
    </source>
</evidence>
<protein>
    <recommendedName>
        <fullName evidence="16">DNA-directed RNA polymerase</fullName>
        <ecNumber evidence="16">2.7.7.6</ecNumber>
    </recommendedName>
</protein>
<evidence type="ECO:0000259" key="18">
    <source>
        <dbReference type="PROSITE" id="PS51698"/>
    </source>
</evidence>
<dbReference type="GO" id="GO:0140662">
    <property type="term" value="F:ATP-dependent protein folding chaperone"/>
    <property type="evidence" value="ECO:0007669"/>
    <property type="project" value="InterPro"/>
</dbReference>
<dbReference type="SUPFAM" id="SSF48371">
    <property type="entry name" value="ARM repeat"/>
    <property type="match status" value="2"/>
</dbReference>
<dbReference type="CDD" id="cd16927">
    <property type="entry name" value="HATPase_Hsp90-like"/>
    <property type="match status" value="1"/>
</dbReference>
<evidence type="ECO:0000256" key="7">
    <source>
        <dbReference type="ARBA" id="ARBA00022695"/>
    </source>
</evidence>
<dbReference type="Pfam" id="PF04564">
    <property type="entry name" value="U-box"/>
    <property type="match status" value="1"/>
</dbReference>
<dbReference type="Gene3D" id="3.40.50.11260">
    <property type="match status" value="1"/>
</dbReference>
<feature type="compositionally biased region" description="Acidic residues" evidence="17">
    <location>
        <begin position="303"/>
        <end position="316"/>
    </location>
</feature>
<organism evidence="19">
    <name type="scientific">Salix viminalis</name>
    <name type="common">Common osier</name>
    <name type="synonym">Basket willow</name>
    <dbReference type="NCBI Taxonomy" id="40686"/>
    <lineage>
        <taxon>Eukaryota</taxon>
        <taxon>Viridiplantae</taxon>
        <taxon>Streptophyta</taxon>
        <taxon>Embryophyta</taxon>
        <taxon>Tracheophyta</taxon>
        <taxon>Spermatophyta</taxon>
        <taxon>Magnoliopsida</taxon>
        <taxon>eudicotyledons</taxon>
        <taxon>Gunneridae</taxon>
        <taxon>Pentapetalae</taxon>
        <taxon>rosids</taxon>
        <taxon>fabids</taxon>
        <taxon>Malpighiales</taxon>
        <taxon>Salicaceae</taxon>
        <taxon>Saliceae</taxon>
        <taxon>Salix</taxon>
    </lineage>
</organism>
<keyword evidence="12 16" id="KW-0804">Transcription</keyword>
<dbReference type="InterPro" id="IPR020575">
    <property type="entry name" value="Hsp90_N"/>
</dbReference>
<dbReference type="InterPro" id="IPR000225">
    <property type="entry name" value="Armadillo"/>
</dbReference>
<dbReference type="SUPFAM" id="SSF110942">
    <property type="entry name" value="HSP90 C-terminal domain"/>
    <property type="match status" value="1"/>
</dbReference>
<dbReference type="Gene3D" id="3.30.40.10">
    <property type="entry name" value="Zinc/RING finger domain, C3HC4 (zinc finger)"/>
    <property type="match status" value="1"/>
</dbReference>
<dbReference type="SUPFAM" id="SSF57850">
    <property type="entry name" value="RING/U-box"/>
    <property type="match status" value="1"/>
</dbReference>
<keyword evidence="11" id="KW-0809">Transit peptide</keyword>
<dbReference type="InterPro" id="IPR002092">
    <property type="entry name" value="DNA-dir_Rpol_phage-type"/>
</dbReference>
<dbReference type="PRINTS" id="PR00775">
    <property type="entry name" value="HEATSHOCK90"/>
</dbReference>
<dbReference type="GO" id="GO:0003899">
    <property type="term" value="F:DNA-directed RNA polymerase activity"/>
    <property type="evidence" value="ECO:0007669"/>
    <property type="project" value="UniProtKB-EC"/>
</dbReference>
<dbReference type="Pfam" id="PF13589">
    <property type="entry name" value="HATPase_c_3"/>
    <property type="match status" value="1"/>
</dbReference>
<dbReference type="Pfam" id="PF14700">
    <property type="entry name" value="RPOL_N"/>
    <property type="match status" value="1"/>
</dbReference>
<keyword evidence="10" id="KW-0067">ATP-binding</keyword>
<dbReference type="GO" id="GO:0034245">
    <property type="term" value="C:mitochondrial DNA-directed RNA polymerase complex"/>
    <property type="evidence" value="ECO:0007669"/>
    <property type="project" value="TreeGrafter"/>
</dbReference>
<feature type="compositionally biased region" description="Low complexity" evidence="17">
    <location>
        <begin position="1983"/>
        <end position="1992"/>
    </location>
</feature>
<dbReference type="Gene3D" id="3.30.565.10">
    <property type="entry name" value="Histidine kinase-like ATPase, C-terminal domain"/>
    <property type="match status" value="1"/>
</dbReference>
<dbReference type="FunFam" id="1.20.120.790:FF:000001">
    <property type="entry name" value="Heat shock protein 90 alpha"/>
    <property type="match status" value="1"/>
</dbReference>
<keyword evidence="6 16" id="KW-0808">Transferase</keyword>
<comment type="function">
    <text evidence="16">DNA-dependent RNA polymerase catalyzes the transcription of DNA into RNA using the four ribonucleoside triphosphates as substrates.</text>
</comment>
<dbReference type="PANTHER" id="PTHR10102:SF0">
    <property type="entry name" value="DNA-DIRECTED RNA POLYMERASE, MITOCHONDRIAL"/>
    <property type="match status" value="1"/>
</dbReference>
<gene>
    <name evidence="19" type="ORF">SVIM_LOCUS449416</name>
</gene>
<evidence type="ECO:0000256" key="9">
    <source>
        <dbReference type="ARBA" id="ARBA00022741"/>
    </source>
</evidence>
<dbReference type="InterPro" id="IPR024075">
    <property type="entry name" value="DNA-dir_RNA_pol_helix_hairp_sf"/>
</dbReference>
<dbReference type="FunFam" id="1.10.287.280:FF:000001">
    <property type="entry name" value="DNA-directed RNA polymerase"/>
    <property type="match status" value="1"/>
</dbReference>
<dbReference type="GO" id="GO:0061630">
    <property type="term" value="F:ubiquitin protein ligase activity"/>
    <property type="evidence" value="ECO:0007669"/>
    <property type="project" value="UniProtKB-EC"/>
</dbReference>
<dbReference type="Gene3D" id="1.10.1320.10">
    <property type="entry name" value="DNA-directed RNA polymerase, N-terminal domain"/>
    <property type="match status" value="1"/>
</dbReference>
<dbReference type="InterPro" id="IPR019805">
    <property type="entry name" value="Heat_shock_protein_90_CS"/>
</dbReference>
<dbReference type="SUPFAM" id="SSF54211">
    <property type="entry name" value="Ribosomal protein S5 domain 2-like"/>
    <property type="match status" value="1"/>
</dbReference>
<evidence type="ECO:0000256" key="10">
    <source>
        <dbReference type="ARBA" id="ARBA00022840"/>
    </source>
</evidence>
<dbReference type="FunFam" id="1.10.150.20:FF:000027">
    <property type="entry name" value="DNA-directed RNA polymerase"/>
    <property type="match status" value="1"/>
</dbReference>
<evidence type="ECO:0000256" key="17">
    <source>
        <dbReference type="SAM" id="MobiDB-lite"/>
    </source>
</evidence>
<evidence type="ECO:0000256" key="11">
    <source>
        <dbReference type="ARBA" id="ARBA00022946"/>
    </source>
</evidence>
<dbReference type="SMART" id="SM00185">
    <property type="entry name" value="ARM"/>
    <property type="match status" value="4"/>
</dbReference>
<keyword evidence="5 16" id="KW-0240">DNA-directed RNA polymerase</keyword>
<evidence type="ECO:0000313" key="19">
    <source>
        <dbReference type="EMBL" id="VFU60587.1"/>
    </source>
</evidence>
<dbReference type="Gene3D" id="1.20.120.790">
    <property type="entry name" value="Heat shock protein 90, C-terminal domain"/>
    <property type="match status" value="1"/>
</dbReference>
<evidence type="ECO:0000256" key="2">
    <source>
        <dbReference type="ARBA" id="ARBA00004906"/>
    </source>
</evidence>
<dbReference type="Pfam" id="PF00940">
    <property type="entry name" value="RNA_pol"/>
    <property type="match status" value="1"/>
</dbReference>
<dbReference type="GO" id="GO:0016887">
    <property type="term" value="F:ATP hydrolysis activity"/>
    <property type="evidence" value="ECO:0007669"/>
    <property type="project" value="InterPro"/>
</dbReference>
<reference evidence="19" key="1">
    <citation type="submission" date="2019-03" db="EMBL/GenBank/DDBJ databases">
        <authorList>
            <person name="Mank J."/>
            <person name="Almeida P."/>
        </authorList>
    </citation>
    <scope>NUCLEOTIDE SEQUENCE</scope>
    <source>
        <strain evidence="19">78183</strain>
    </source>
</reference>
<sequence length="2792" mass="315213">MAPVLSRSLVSSASFISLSSSIRHPNNKVFNLRSVFLPQNNGLKKGFSCSGLKWKPEKRIDKISVRCEAAVAEQEAADTSGEKFEYQAEVSRLLDLIVHSLYSHKEVFLRELVSNASDALDKLRFLSVTEPSLLGDAGDLEIRIRSDLDNGTITITDTGIGMTKEELVDCLGTIAQSGTSKFLKALKENKDVGADNGLIGQFGVGFYSAFLVAEKVVVSTKSPKSDKQYVWESEAESSSYVIKEVTDPEKILRRGTEITLYLKEDDKYEFSDAVRIQGLVKNYSQFVAFPIYTWVEKSRTVEVEEEEEPKEGEEVPEGEKKKTKKTKTEKYWDWELANQTKPIWMRSAKEVEKDEYQEFYKKTFNEFLDPLAYTHFTTEGEVEFRSVLYIPGMAPLNNEEVINPKTKNIRLYVKRVFISDDFDGELILQESRIVRIMRKRLVRKTFDMVQDLSESENKEDYKKFWENFGKFLKLGCVEDSGNHKRITPLLRFYTSKSEEELTSLDEYIENMGENQKAIYYLATDSLKSAKSAPFLEKLLQKDIEVLYLIEPIDEVAIQNLQTYKEKKFVDISKEDLELGDDDEVKDRETKQEYNLLCDWMKQQLGEQVAKVQVSKRLSSSPCVLVSGKFGWSANMERLMKAQTLGDQSSLEFMRGRRILEINPDHPIIKDLNAACKNAPDSDDARRAVDLLYDTALISSGFTPDSPADLGGKIYEMMAMALGGRWGRSDGDKAEAAEGNAAESDANASEVAEPQVQAARLHSSPPSPPPCLIHSSSHFPSISCPCPLLSSLLFHLFYYNLKSSPFYIMWRTLAKYAPTKKLKHTSSSRNLLKESTFIEKFRSPDTKTCLNSTFSLLGSRQTGVLPQNDKLGNPSYGDLTNTFRLTPCFFKGYATAEASEVISLTDESYISGPDDFQGSMDEIDKHFRKMESQFMPQQKKMMAGMGVGKHTILKRRQVKMETEAWEQTAREYQEMLEDMCEQKLAPNLPYVKSLFLGWFEPLRDAILAEQELCKVNLRIPHGAYFNDLPADMMAVITMHKLMGLLMTGNGGAASIRVVQAASVVGEAIENEAKINKFLEKTKKRKNLTDKISEGESGAAIYEGEKLTKEQEKLRKKVTTLMKKQKVQQLRRIVKGHDDSMPWGQEAHLKVGSRLIQLMIESAYIQPPTDQIGDGPPDIRPAFVHTLKTITKDTQKSSRRYGVIECDPLVRKGLEKSARHMVIPYLPMLVPPLNWTGYDQGAYFFLPSYVMRIHGAKQQRVAIKRASRNQLEPVFKALDTLGNTKWRVNKRILAVIDRIWASGGHLAGLVDREDVHLPEEPQTEDEAEIQKWRWKVKSVKKENSERHSQRCDVELKLAVARKMKDEEGFYYPHNLDFRGRAYPMHPYLNHLGSDVCRGILEFAEGRPLGKSGLRWLKIHLANLYAGGVDKLSYDGRISFTENHLDDIFDSADRPLEGQHWWLGAEDPFQCLAVCINLSEALRSPSPETAISHTPVHQDGSCNGLQHYAALGRDKLGAAAVNLVGGGKPADVYSGIAARVLDIMRRDAEIDPAINPNSMHAKLLVDQVDRKLVKQTVMTSVYGVTYIGARDQIKRRLKERCIIADVPQLYSAACYAAKTTLTALEEMFEGARGIMAWLGECAKVIASENQPVQWTTPFGLPVVQPYRQLGRQLIKTSLQVLSLQRETDKVMVRRQRTAFPPNFVHSLDGSHMMMTAVACKEAGLNFAGVHDSYWTHACDVDKMNRILREKFVELYETPILENVNYWKASKLSKDSTAMDSVAESLLKSISEIIESVTCIEQEKENFAEIGCYLYRVFPVIMELQTTEHTPKNVMEILHSLSKSITETKYLVSKCQRGTNSNFDSELKSTISLLERAIQDMGECLTLIPSSAFQDQEYAEVAVQALSNEMRSAHFEVGQSQVLQTKELDPHKSFYEEEPNEEPVMVVSDLYPVTLEVSRDNSLGLITPHFTEFQKSTTLNRQRRKSSSSSSNSSTSLLKMSEYVEPMYGAFFCPLTKQIMDDPVTVQSGVTYDRKAITEWLEESENSQEIFCPITGQKLLSRVLRTNVALKTTIEEWKERNEVTRIKCCRSALVLSASPSMVLEAIRDLQEICKRNQHNKIQVHNAGILPLLFKLLEYRDRDVHYEVLELLRELTKDDDDSKMVISEMVDISTVIKMVSSGHQPVRHAALLLLLDISRSQSLWKKIGSVPGGILMLIRCKYNLSVDAFSSEKADEILKNLERSPQNIKLMAENGFLEPLLKHLTEGAGEMQTEMAEYLGEIALGQDSKTYVAERASPALIKMVRSGNTLTRSAAFKVLAQISSDHPNAKTLAKYGIIQIMVEEMLTRRINGELINSKSEAVAILANLFEAGLDLENLQVNSHGRVLAPDYVLYNIIDMIKHSTPDELNINLIRVLLCLTKSPKSMGTMASMVKEIEASYTLVELLNNPHEELGVVAIKLLIALIPYMGHSIVERLCRTEGQPENLILGQNESGRITQKQAVSAKFLAKLPRQSLTLNLALLSKNTVPAILQQINQIQRAGMRTSRYATPYLEGLVGILVRFTTTLYEPQILFLARKYNFTSIFTEMLMKTSCDEVQRLSAIGLENLSLESINLSKAPEIKKTKFLKLFYPPKFLSFSSSKKRKQRVCPVHRGACSSQNTFCLVDAKAVERLLACLDHENVEVVEAALSAICTLVDDKVDVDKSVGMLCDVNAMQHVLKVVKEHKGEGLWQKSFWLIDRFLAKGGNRSASDISRDRLLPSTLVSAFHHGDIDTRQMAEKILRHLNKMPDFRTSHYTT</sequence>
<dbReference type="InterPro" id="IPR003613">
    <property type="entry name" value="Ubox_domain"/>
</dbReference>
<evidence type="ECO:0000256" key="4">
    <source>
        <dbReference type="ARBA" id="ARBA00009493"/>
    </source>
</evidence>
<dbReference type="InterPro" id="IPR046950">
    <property type="entry name" value="DNA-dir_Rpol_C_phage-type"/>
</dbReference>
<dbReference type="GO" id="GO:0006390">
    <property type="term" value="P:mitochondrial transcription"/>
    <property type="evidence" value="ECO:0007669"/>
    <property type="project" value="TreeGrafter"/>
</dbReference>
<dbReference type="PROSITE" id="PS00298">
    <property type="entry name" value="HSP90"/>
    <property type="match status" value="1"/>
</dbReference>
<keyword evidence="9" id="KW-0547">Nucleotide-binding</keyword>
<comment type="similarity">
    <text evidence="4 16">Belongs to the phage and mitochondrial RNA polymerase family.</text>
</comment>
<dbReference type="FunFam" id="1.10.1320.10:FF:000001">
    <property type="entry name" value="DNA-directed RNA polymerase"/>
    <property type="match status" value="1"/>
</dbReference>
<dbReference type="InterPro" id="IPR029262">
    <property type="entry name" value="RPOL_N"/>
</dbReference>
<comment type="pathway">
    <text evidence="2">Protein modification; protein ubiquitination.</text>
</comment>
<feature type="repeat" description="ARM" evidence="15">
    <location>
        <begin position="2123"/>
        <end position="2165"/>
    </location>
</feature>
<dbReference type="InterPro" id="IPR043502">
    <property type="entry name" value="DNA/RNA_pol_sf"/>
</dbReference>
<dbReference type="PROSITE" id="PS00900">
    <property type="entry name" value="RNA_POL_PHAGE_1"/>
    <property type="match status" value="1"/>
</dbReference>
<keyword evidence="7 16" id="KW-0548">Nucleotidyltransferase</keyword>
<dbReference type="SMART" id="SM00387">
    <property type="entry name" value="HATPase_c"/>
    <property type="match status" value="1"/>
</dbReference>
<evidence type="ECO:0000256" key="6">
    <source>
        <dbReference type="ARBA" id="ARBA00022679"/>
    </source>
</evidence>
<dbReference type="SUPFAM" id="SSF56672">
    <property type="entry name" value="DNA/RNA polymerases"/>
    <property type="match status" value="1"/>
</dbReference>
<dbReference type="Gene3D" id="1.25.10.10">
    <property type="entry name" value="Leucine-rich Repeat Variant"/>
    <property type="match status" value="3"/>
</dbReference>
<keyword evidence="8" id="KW-0677">Repeat</keyword>
<dbReference type="InterPro" id="IPR013083">
    <property type="entry name" value="Znf_RING/FYVE/PHD"/>
</dbReference>
<dbReference type="Gene3D" id="1.10.150.20">
    <property type="entry name" value="5' to 3' exonuclease, C-terminal subdomain"/>
    <property type="match status" value="1"/>
</dbReference>
<evidence type="ECO:0000256" key="15">
    <source>
        <dbReference type="PROSITE-ProRule" id="PRU00259"/>
    </source>
</evidence>
<dbReference type="InterPro" id="IPR037196">
    <property type="entry name" value="HSP90_C"/>
</dbReference>
<evidence type="ECO:0000256" key="3">
    <source>
        <dbReference type="ARBA" id="ARBA00008239"/>
    </source>
</evidence>
<evidence type="ECO:0000256" key="5">
    <source>
        <dbReference type="ARBA" id="ARBA00022478"/>
    </source>
</evidence>
<proteinExistence type="inferred from homology"/>
<dbReference type="InterPro" id="IPR037159">
    <property type="entry name" value="RNA_POL_N_sf"/>
</dbReference>
<dbReference type="SMART" id="SM00504">
    <property type="entry name" value="Ubox"/>
    <property type="match status" value="1"/>
</dbReference>
<dbReference type="FunFam" id="1.10.287.260:FF:000001">
    <property type="entry name" value="DNA-directed RNA polymerase"/>
    <property type="match status" value="1"/>
</dbReference>
<feature type="region of interest" description="Disordered" evidence="17">
    <location>
        <begin position="1972"/>
        <end position="1992"/>
    </location>
</feature>
<feature type="domain" description="U-box" evidence="18">
    <location>
        <begin position="2002"/>
        <end position="2080"/>
    </location>
</feature>
<feature type="region of interest" description="Disordered" evidence="17">
    <location>
        <begin position="302"/>
        <end position="322"/>
    </location>
</feature>
<dbReference type="GO" id="GO:0016567">
    <property type="term" value="P:protein ubiquitination"/>
    <property type="evidence" value="ECO:0007669"/>
    <property type="project" value="UniProtKB-UniPathway"/>
</dbReference>
<dbReference type="SUPFAM" id="SSF55874">
    <property type="entry name" value="ATPase domain of HSP90 chaperone/DNA topoisomerase II/histidine kinase"/>
    <property type="match status" value="1"/>
</dbReference>
<comment type="similarity">
    <text evidence="3">Belongs to the heat shock protein 90 family.</text>
</comment>
<dbReference type="UniPathway" id="UPA00143"/>
<dbReference type="Pfam" id="PF00183">
    <property type="entry name" value="HSP90"/>
    <property type="match status" value="2"/>
</dbReference>
<dbReference type="CDD" id="cd16664">
    <property type="entry name" value="RING-Ubox_PUB"/>
    <property type="match status" value="1"/>
</dbReference>
<accession>A0A6N2N3L1</accession>
<dbReference type="HAMAP" id="MF_00505">
    <property type="entry name" value="HSP90"/>
    <property type="match status" value="1"/>
</dbReference>
<dbReference type="InterPro" id="IPR036890">
    <property type="entry name" value="HATPase_C_sf"/>
</dbReference>
<dbReference type="PROSITE" id="PS51698">
    <property type="entry name" value="U_BOX"/>
    <property type="match status" value="1"/>
</dbReference>
<dbReference type="FunFam" id="3.40.50.11260:FF:000005">
    <property type="entry name" value="Heat shock protein 90"/>
    <property type="match status" value="1"/>
</dbReference>
<dbReference type="GO" id="GO:0005524">
    <property type="term" value="F:ATP binding"/>
    <property type="evidence" value="ECO:0007669"/>
    <property type="project" value="UniProtKB-KW"/>
</dbReference>
<keyword evidence="13" id="KW-0143">Chaperone</keyword>
<dbReference type="Gene3D" id="1.10.287.260">
    <property type="match status" value="1"/>
</dbReference>
<dbReference type="InterPro" id="IPR045210">
    <property type="entry name" value="RING-Ubox_PUB"/>
</dbReference>
<dbReference type="InterPro" id="IPR020568">
    <property type="entry name" value="Ribosomal_Su5_D2-typ_SF"/>
</dbReference>
<dbReference type="PROSITE" id="PS00489">
    <property type="entry name" value="RNA_POL_PHAGE_2"/>
    <property type="match status" value="1"/>
</dbReference>
<dbReference type="PROSITE" id="PS50176">
    <property type="entry name" value="ARM_REPEAT"/>
    <property type="match status" value="1"/>
</dbReference>
<dbReference type="EMBL" id="CAADRP010002063">
    <property type="protein sequence ID" value="VFU60587.1"/>
    <property type="molecule type" value="Genomic_DNA"/>
</dbReference>
<feature type="region of interest" description="Disordered" evidence="17">
    <location>
        <begin position="729"/>
        <end position="766"/>
    </location>
</feature>
<dbReference type="Gene3D" id="1.10.287.280">
    <property type="match status" value="1"/>
</dbReference>
<dbReference type="EC" id="2.7.7.6" evidence="16"/>
<dbReference type="SMART" id="SM01311">
    <property type="entry name" value="RPOL_N"/>
    <property type="match status" value="1"/>
</dbReference>